<comment type="subcellular location">
    <subcellularLocation>
        <location evidence="1">Nucleus</location>
    </subcellularLocation>
</comment>
<dbReference type="Proteomes" id="UP000695022">
    <property type="component" value="Unplaced"/>
</dbReference>
<keyword evidence="3" id="KW-0805">Transcription regulation</keyword>
<dbReference type="InterPro" id="IPR026052">
    <property type="entry name" value="DNA-bd_prot-inh"/>
</dbReference>
<dbReference type="RefSeq" id="XP_014663028.1">
    <property type="nucleotide sequence ID" value="XM_014807542.1"/>
</dbReference>
<evidence type="ECO:0000313" key="8">
    <source>
        <dbReference type="Proteomes" id="UP000695022"/>
    </source>
</evidence>
<dbReference type="SMART" id="SM00353">
    <property type="entry name" value="HLH"/>
    <property type="match status" value="1"/>
</dbReference>
<evidence type="ECO:0000256" key="2">
    <source>
        <dbReference type="ARBA" id="ARBA00022491"/>
    </source>
</evidence>
<name>A0ABM1DSV7_PRICU</name>
<keyword evidence="5" id="KW-0539">Nucleus</keyword>
<organism evidence="8 9">
    <name type="scientific">Priapulus caudatus</name>
    <name type="common">Priapulid worm</name>
    <dbReference type="NCBI Taxonomy" id="37621"/>
    <lineage>
        <taxon>Eukaryota</taxon>
        <taxon>Metazoa</taxon>
        <taxon>Ecdysozoa</taxon>
        <taxon>Scalidophora</taxon>
        <taxon>Priapulida</taxon>
        <taxon>Priapulimorpha</taxon>
        <taxon>Priapulimorphida</taxon>
        <taxon>Priapulidae</taxon>
        <taxon>Priapulus</taxon>
    </lineage>
</organism>
<reference evidence="9" key="1">
    <citation type="submission" date="2025-08" db="UniProtKB">
        <authorList>
            <consortium name="RefSeq"/>
        </authorList>
    </citation>
    <scope>IDENTIFICATION</scope>
</reference>
<evidence type="ECO:0000256" key="3">
    <source>
        <dbReference type="ARBA" id="ARBA00023015"/>
    </source>
</evidence>
<dbReference type="Pfam" id="PF00010">
    <property type="entry name" value="HLH"/>
    <property type="match status" value="1"/>
</dbReference>
<proteinExistence type="predicted"/>
<feature type="domain" description="BHLH" evidence="7">
    <location>
        <begin position="15"/>
        <end position="67"/>
    </location>
</feature>
<dbReference type="InterPro" id="IPR036638">
    <property type="entry name" value="HLH_DNA-bd_sf"/>
</dbReference>
<protein>
    <submittedName>
        <fullName evidence="9">DNA-binding protein inhibitor ID-2-like</fullName>
    </submittedName>
</protein>
<feature type="region of interest" description="Disordered" evidence="6">
    <location>
        <begin position="1"/>
        <end position="24"/>
    </location>
</feature>
<evidence type="ECO:0000256" key="1">
    <source>
        <dbReference type="ARBA" id="ARBA00004123"/>
    </source>
</evidence>
<evidence type="ECO:0000259" key="7">
    <source>
        <dbReference type="PROSITE" id="PS50888"/>
    </source>
</evidence>
<dbReference type="CDD" id="cd19684">
    <property type="entry name" value="bHLH_dnHLH_ID"/>
    <property type="match status" value="1"/>
</dbReference>
<feature type="compositionally biased region" description="Basic and acidic residues" evidence="6">
    <location>
        <begin position="14"/>
        <end position="24"/>
    </location>
</feature>
<sequence>MKAAAPKPSNRKSPVREGKIQKKKGMELDEMTECFLHLREIVPTIPRDRKLSKVEILQHVIDYIVDLQLALEGHPLLTPPPRMMPACVNRVPLGECTIENTTFTEHHGACSMSNKCPVVRPESCETRPVSC</sequence>
<dbReference type="PANTHER" id="PTHR11723:SF17">
    <property type="entry name" value="PROTEIN EXTRA-MACROCHAETAE"/>
    <property type="match status" value="1"/>
</dbReference>
<dbReference type="InterPro" id="IPR011598">
    <property type="entry name" value="bHLH_dom"/>
</dbReference>
<dbReference type="GeneID" id="106805803"/>
<dbReference type="PANTHER" id="PTHR11723">
    <property type="entry name" value="DNA-BINDING PROTEIN INHIBITOR"/>
    <property type="match status" value="1"/>
</dbReference>
<accession>A0ABM1DSV7</accession>
<evidence type="ECO:0000256" key="4">
    <source>
        <dbReference type="ARBA" id="ARBA00023163"/>
    </source>
</evidence>
<evidence type="ECO:0000313" key="9">
    <source>
        <dbReference type="RefSeq" id="XP_014663028.1"/>
    </source>
</evidence>
<keyword evidence="8" id="KW-1185">Reference proteome</keyword>
<gene>
    <name evidence="9" type="primary">LOC106805803</name>
</gene>
<keyword evidence="2" id="KW-0678">Repressor</keyword>
<evidence type="ECO:0000256" key="6">
    <source>
        <dbReference type="SAM" id="MobiDB-lite"/>
    </source>
</evidence>
<dbReference type="SUPFAM" id="SSF47459">
    <property type="entry name" value="HLH, helix-loop-helix DNA-binding domain"/>
    <property type="match status" value="1"/>
</dbReference>
<dbReference type="PROSITE" id="PS50888">
    <property type="entry name" value="BHLH"/>
    <property type="match status" value="1"/>
</dbReference>
<keyword evidence="4" id="KW-0804">Transcription</keyword>
<evidence type="ECO:0000256" key="5">
    <source>
        <dbReference type="ARBA" id="ARBA00023242"/>
    </source>
</evidence>
<dbReference type="Gene3D" id="4.10.280.10">
    <property type="entry name" value="Helix-loop-helix DNA-binding domain"/>
    <property type="match status" value="1"/>
</dbReference>